<dbReference type="InterPro" id="IPR036477">
    <property type="entry name" value="Formyl_transf_N_sf"/>
</dbReference>
<feature type="site" description="Raises pKa of active site His" evidence="4">
    <location>
        <position position="138"/>
    </location>
</feature>
<comment type="similarity">
    <text evidence="4">Belongs to the GART family.</text>
</comment>
<dbReference type="RefSeq" id="WP_350343283.1">
    <property type="nucleotide sequence ID" value="NZ_CP158367.1"/>
</dbReference>
<name>A0AAU7VKZ5_9FIRM</name>
<dbReference type="PANTHER" id="PTHR43369:SF2">
    <property type="entry name" value="PHOSPHORIBOSYLGLYCINAMIDE FORMYLTRANSFERASE"/>
    <property type="match status" value="1"/>
</dbReference>
<dbReference type="Pfam" id="PF00551">
    <property type="entry name" value="Formyl_trans_N"/>
    <property type="match status" value="1"/>
</dbReference>
<dbReference type="PANTHER" id="PTHR43369">
    <property type="entry name" value="PHOSPHORIBOSYLGLYCINAMIDE FORMYLTRANSFERASE"/>
    <property type="match status" value="1"/>
</dbReference>
<evidence type="ECO:0000256" key="4">
    <source>
        <dbReference type="HAMAP-Rule" id="MF_01930"/>
    </source>
</evidence>
<dbReference type="EMBL" id="CP158367">
    <property type="protein sequence ID" value="XBX74531.1"/>
    <property type="molecule type" value="Genomic_DNA"/>
</dbReference>
<evidence type="ECO:0000256" key="2">
    <source>
        <dbReference type="ARBA" id="ARBA00022679"/>
    </source>
</evidence>
<protein>
    <recommendedName>
        <fullName evidence="4">Phosphoribosylglycinamide formyltransferase</fullName>
        <ecNumber evidence="4">2.1.2.2</ecNumber>
    </recommendedName>
    <alternativeName>
        <fullName evidence="4">5'-phosphoribosylglycinamide transformylase</fullName>
    </alternativeName>
    <alternativeName>
        <fullName evidence="4">GAR transformylase</fullName>
        <shortName evidence="4">GART</shortName>
    </alternativeName>
</protein>
<sequence>MKKLVVMASGRGSNFATILDYIAKGEINGKVTALIVDKACGAEKIARENNIPVFKLKDKEFSQELIEILNKVSPHYILLAGFMRILKKEVVDCYKNKIINIHPSLLPAFPGLNAIHQALDYGVKVTGCTVHFVDNKLDHGPIIAQEAVTIAESDCVKSLLVKIQQKEHKLYPQVVKLLCKDKITIKNRTVYVKEETS</sequence>
<dbReference type="SUPFAM" id="SSF53328">
    <property type="entry name" value="Formyltransferase"/>
    <property type="match status" value="1"/>
</dbReference>
<dbReference type="CDD" id="cd08645">
    <property type="entry name" value="FMT_core_GART"/>
    <property type="match status" value="1"/>
</dbReference>
<dbReference type="AlphaFoldDB" id="A0AAU7VKZ5"/>
<feature type="domain" description="Formyl transferase N-terminal" evidence="5">
    <location>
        <begin position="2"/>
        <end position="175"/>
    </location>
</feature>
<proteinExistence type="inferred from homology"/>
<evidence type="ECO:0000313" key="6">
    <source>
        <dbReference type="EMBL" id="XBX74531.1"/>
    </source>
</evidence>
<keyword evidence="2 4" id="KW-0808">Transferase</keyword>
<dbReference type="NCBIfam" id="TIGR00639">
    <property type="entry name" value="PurN"/>
    <property type="match status" value="1"/>
</dbReference>
<feature type="binding site" evidence="4">
    <location>
        <begin position="83"/>
        <end position="86"/>
    </location>
    <ligand>
        <name>(6R)-10-formyltetrahydrofolate</name>
        <dbReference type="ChEBI" id="CHEBI:195366"/>
    </ligand>
</feature>
<evidence type="ECO:0000256" key="3">
    <source>
        <dbReference type="ARBA" id="ARBA00022755"/>
    </source>
</evidence>
<feature type="binding site" evidence="4">
    <location>
        <begin position="12"/>
        <end position="14"/>
    </location>
    <ligand>
        <name>N(1)-(5-phospho-beta-D-ribosyl)glycinamide</name>
        <dbReference type="ChEBI" id="CHEBI:143788"/>
    </ligand>
</feature>
<comment type="catalytic activity">
    <reaction evidence="4">
        <text>N(1)-(5-phospho-beta-D-ribosyl)glycinamide + (6R)-10-formyltetrahydrofolate = N(2)-formyl-N(1)-(5-phospho-beta-D-ribosyl)glycinamide + (6S)-5,6,7,8-tetrahydrofolate + H(+)</text>
        <dbReference type="Rhea" id="RHEA:15053"/>
        <dbReference type="ChEBI" id="CHEBI:15378"/>
        <dbReference type="ChEBI" id="CHEBI:57453"/>
        <dbReference type="ChEBI" id="CHEBI:143788"/>
        <dbReference type="ChEBI" id="CHEBI:147286"/>
        <dbReference type="ChEBI" id="CHEBI:195366"/>
        <dbReference type="EC" id="2.1.2.2"/>
    </reaction>
</comment>
<comment type="pathway">
    <text evidence="1 4">Purine metabolism; IMP biosynthesis via de novo pathway; N(2)-formyl-N(1)-(5-phospho-D-ribosyl)glycinamide from N(1)-(5-phospho-D-ribosyl)glycinamide (10-formyl THF route): step 1/1.</text>
</comment>
<dbReference type="GO" id="GO:0004644">
    <property type="term" value="F:phosphoribosylglycinamide formyltransferase activity"/>
    <property type="evidence" value="ECO:0007669"/>
    <property type="project" value="UniProtKB-UniRule"/>
</dbReference>
<comment type="function">
    <text evidence="4">Catalyzes the transfer of a formyl group from 10-formyltetrahydrofolate to 5-phospho-ribosyl-glycinamide (GAR), producing 5-phospho-ribosyl-N-formylglycinamide (FGAR) and tetrahydrofolate.</text>
</comment>
<feature type="binding site" evidence="4">
    <location>
        <position position="100"/>
    </location>
    <ligand>
        <name>(6R)-10-formyltetrahydrofolate</name>
        <dbReference type="ChEBI" id="CHEBI:195366"/>
    </ligand>
</feature>
<evidence type="ECO:0000256" key="1">
    <source>
        <dbReference type="ARBA" id="ARBA00005054"/>
    </source>
</evidence>
<dbReference type="InterPro" id="IPR004607">
    <property type="entry name" value="GART"/>
</dbReference>
<accession>A0AAU7VKZ5</accession>
<reference evidence="6" key="2">
    <citation type="submission" date="2024-06" db="EMBL/GenBank/DDBJ databases">
        <authorList>
            <person name="Petrova K.O."/>
            <person name="Toshchakov S.V."/>
            <person name="Boltjanskaja Y.V."/>
            <person name="Kevbrin V."/>
        </authorList>
    </citation>
    <scope>NUCLEOTIDE SEQUENCE</scope>
    <source>
        <strain evidence="6">Z-910T</strain>
    </source>
</reference>
<gene>
    <name evidence="4 6" type="primary">purN</name>
    <name evidence="6" type="ORF">PRVXT_002575</name>
</gene>
<feature type="active site" description="Proton donor" evidence="4">
    <location>
        <position position="102"/>
    </location>
</feature>
<dbReference type="InterPro" id="IPR002376">
    <property type="entry name" value="Formyl_transf_N"/>
</dbReference>
<dbReference type="HAMAP" id="MF_01930">
    <property type="entry name" value="PurN"/>
    <property type="match status" value="1"/>
</dbReference>
<organism evidence="6">
    <name type="scientific">Proteinivorax tanatarense</name>
    <dbReference type="NCBI Taxonomy" id="1260629"/>
    <lineage>
        <taxon>Bacteria</taxon>
        <taxon>Bacillati</taxon>
        <taxon>Bacillota</taxon>
        <taxon>Clostridia</taxon>
        <taxon>Eubacteriales</taxon>
        <taxon>Proteinivoracaceae</taxon>
        <taxon>Proteinivorax</taxon>
    </lineage>
</organism>
<dbReference type="GO" id="GO:0005829">
    <property type="term" value="C:cytosol"/>
    <property type="evidence" value="ECO:0007669"/>
    <property type="project" value="TreeGrafter"/>
</dbReference>
<keyword evidence="3 4" id="KW-0658">Purine biosynthesis</keyword>
<evidence type="ECO:0000259" key="5">
    <source>
        <dbReference type="Pfam" id="PF00551"/>
    </source>
</evidence>
<dbReference type="EC" id="2.1.2.2" evidence="4"/>
<dbReference type="GO" id="GO:0006189">
    <property type="term" value="P:'de novo' IMP biosynthetic process"/>
    <property type="evidence" value="ECO:0007669"/>
    <property type="project" value="UniProtKB-UniRule"/>
</dbReference>
<reference evidence="6" key="1">
    <citation type="journal article" date="2013" name="Extremophiles">
        <title>Proteinivorax tanatarense gen. nov., sp. nov., an anaerobic, haloalkaliphilic, proteolytic bacterium isolated from a decaying algal bloom, and proposal of Proteinivoraceae fam. nov.</title>
        <authorList>
            <person name="Kevbrin V."/>
            <person name="Boltyanskaya Y."/>
            <person name="Zhilina T."/>
            <person name="Kolganova T."/>
            <person name="Lavrentjeva E."/>
            <person name="Kuznetsov B."/>
        </authorList>
    </citation>
    <scope>NUCLEOTIDE SEQUENCE</scope>
    <source>
        <strain evidence="6">Z-910T</strain>
    </source>
</reference>
<dbReference type="Gene3D" id="3.40.50.170">
    <property type="entry name" value="Formyl transferase, N-terminal domain"/>
    <property type="match status" value="1"/>
</dbReference>
<feature type="binding site" evidence="4">
    <location>
        <position position="59"/>
    </location>
    <ligand>
        <name>(6R)-10-formyltetrahydrofolate</name>
        <dbReference type="ChEBI" id="CHEBI:195366"/>
    </ligand>
</feature>